<keyword evidence="4" id="KW-1185">Reference proteome</keyword>
<evidence type="ECO:0000313" key="3">
    <source>
        <dbReference type="Ensembl" id="ENSOABP00000074400.1"/>
    </source>
</evidence>
<dbReference type="SUPFAM" id="SSF52540">
    <property type="entry name" value="P-loop containing nucleoside triphosphate hydrolases"/>
    <property type="match status" value="1"/>
</dbReference>
<dbReference type="GO" id="GO:0005525">
    <property type="term" value="F:GTP binding"/>
    <property type="evidence" value="ECO:0007669"/>
    <property type="project" value="InterPro"/>
</dbReference>
<dbReference type="Gene3D" id="3.40.50.300">
    <property type="entry name" value="P-loop containing nucleotide triphosphate hydrolases"/>
    <property type="match status" value="1"/>
</dbReference>
<evidence type="ECO:0000256" key="2">
    <source>
        <dbReference type="SAM" id="Phobius"/>
    </source>
</evidence>
<dbReference type="InterPro" id="IPR001806">
    <property type="entry name" value="Small_GTPase"/>
</dbReference>
<evidence type="ECO:0000313" key="4">
    <source>
        <dbReference type="Proteomes" id="UP000472276"/>
    </source>
</evidence>
<dbReference type="Proteomes" id="UP000472276">
    <property type="component" value="Unassembled WGS sequence"/>
</dbReference>
<evidence type="ECO:0000256" key="1">
    <source>
        <dbReference type="ARBA" id="ARBA00022741"/>
    </source>
</evidence>
<sequence length="96" mass="10249">MSKRKMGTILVGDSGVGKTSLLVQFDQGKFIAGSFTSTVGIGFTVSPLFMSTAHPTHSVFVLAHSYFCLARPCVCVCVSIYMCMLSLPPPPTSLSR</sequence>
<proteinExistence type="predicted"/>
<keyword evidence="2" id="KW-0812">Transmembrane</keyword>
<reference evidence="3" key="3">
    <citation type="submission" date="2025-09" db="UniProtKB">
        <authorList>
            <consortium name="Ensembl"/>
        </authorList>
    </citation>
    <scope>IDENTIFICATION</scope>
</reference>
<feature type="transmembrane region" description="Helical" evidence="2">
    <location>
        <begin position="30"/>
        <end position="49"/>
    </location>
</feature>
<keyword evidence="2" id="KW-0472">Membrane</keyword>
<organism evidence="3 4">
    <name type="scientific">Oreochromis aureus</name>
    <name type="common">Israeli tilapia</name>
    <name type="synonym">Chromis aureus</name>
    <dbReference type="NCBI Taxonomy" id="47969"/>
    <lineage>
        <taxon>Eukaryota</taxon>
        <taxon>Metazoa</taxon>
        <taxon>Chordata</taxon>
        <taxon>Craniata</taxon>
        <taxon>Vertebrata</taxon>
        <taxon>Euteleostomi</taxon>
        <taxon>Actinopterygii</taxon>
        <taxon>Neopterygii</taxon>
        <taxon>Teleostei</taxon>
        <taxon>Neoteleostei</taxon>
        <taxon>Acanthomorphata</taxon>
        <taxon>Ovalentaria</taxon>
        <taxon>Cichlomorphae</taxon>
        <taxon>Cichliformes</taxon>
        <taxon>Cichlidae</taxon>
        <taxon>African cichlids</taxon>
        <taxon>Pseudocrenilabrinae</taxon>
        <taxon>Oreochromini</taxon>
        <taxon>Oreochromis</taxon>
    </lineage>
</organism>
<evidence type="ECO:0008006" key="5">
    <source>
        <dbReference type="Google" id="ProtNLM"/>
    </source>
</evidence>
<dbReference type="AlphaFoldDB" id="A0AAZ1Y3K6"/>
<keyword evidence="2" id="KW-1133">Transmembrane helix</keyword>
<keyword evidence="1" id="KW-0547">Nucleotide-binding</keyword>
<name>A0AAZ1Y3K6_OREAU</name>
<dbReference type="PRINTS" id="PR00449">
    <property type="entry name" value="RASTRNSFRMNG"/>
</dbReference>
<dbReference type="Ensembl" id="ENSOABT00000069208.1">
    <property type="protein sequence ID" value="ENSOABP00000074400.1"/>
    <property type="gene ID" value="ENSOABG00000033711.1"/>
</dbReference>
<dbReference type="InterPro" id="IPR027417">
    <property type="entry name" value="P-loop_NTPase"/>
</dbReference>
<feature type="transmembrane region" description="Helical" evidence="2">
    <location>
        <begin position="69"/>
        <end position="87"/>
    </location>
</feature>
<accession>A0AAZ1Y3K6</accession>
<dbReference type="Pfam" id="PF00071">
    <property type="entry name" value="Ras"/>
    <property type="match status" value="1"/>
</dbReference>
<dbReference type="GO" id="GO:0003924">
    <property type="term" value="F:GTPase activity"/>
    <property type="evidence" value="ECO:0007669"/>
    <property type="project" value="InterPro"/>
</dbReference>
<reference evidence="4" key="1">
    <citation type="submission" date="2020-03" db="EMBL/GenBank/DDBJ databases">
        <title>Evolution of repeat sequences and sex chromosomes of tilapia species revealed by chromosome-level genomes.</title>
        <authorList>
            <person name="Xu L."/>
            <person name="Tao W."/>
            <person name="Wang D."/>
            <person name="Zhou Q."/>
        </authorList>
    </citation>
    <scope>NUCLEOTIDE SEQUENCE [LARGE SCALE GENOMIC DNA]</scope>
    <source>
        <strain evidence="4">Israel</strain>
    </source>
</reference>
<reference evidence="3" key="2">
    <citation type="submission" date="2025-08" db="UniProtKB">
        <authorList>
            <consortium name="Ensembl"/>
        </authorList>
    </citation>
    <scope>IDENTIFICATION</scope>
</reference>
<protein>
    <recommendedName>
        <fullName evidence="5">RAB26, member RAS oncogene family</fullName>
    </recommendedName>
</protein>